<dbReference type="Gene3D" id="3.90.226.10">
    <property type="entry name" value="2-enoyl-CoA Hydratase, Chain A, domain 1"/>
    <property type="match status" value="1"/>
</dbReference>
<dbReference type="InterPro" id="IPR051683">
    <property type="entry name" value="Enoyl-CoA_Hydratase/Isomerase"/>
</dbReference>
<dbReference type="CDD" id="cd06558">
    <property type="entry name" value="crotonase-like"/>
    <property type="match status" value="1"/>
</dbReference>
<accession>A0A139ABD1</accession>
<dbReference type="EMBL" id="KQ965772">
    <property type="protein sequence ID" value="KXS13979.1"/>
    <property type="molecule type" value="Genomic_DNA"/>
</dbReference>
<reference evidence="2 3" key="1">
    <citation type="journal article" date="2015" name="Genome Biol. Evol.">
        <title>Phylogenomic analyses indicate that early fungi evolved digesting cell walls of algal ancestors of land plants.</title>
        <authorList>
            <person name="Chang Y."/>
            <person name="Wang S."/>
            <person name="Sekimoto S."/>
            <person name="Aerts A.L."/>
            <person name="Choi C."/>
            <person name="Clum A."/>
            <person name="LaButti K.M."/>
            <person name="Lindquist E.A."/>
            <person name="Yee Ngan C."/>
            <person name="Ohm R.A."/>
            <person name="Salamov A.A."/>
            <person name="Grigoriev I.V."/>
            <person name="Spatafora J.W."/>
            <person name="Berbee M.L."/>
        </authorList>
    </citation>
    <scope>NUCLEOTIDE SEQUENCE [LARGE SCALE GENOMIC DNA]</scope>
    <source>
        <strain evidence="2 3">JEL478</strain>
    </source>
</reference>
<dbReference type="STRING" id="1344416.A0A139ABD1"/>
<proteinExistence type="inferred from homology"/>
<evidence type="ECO:0000313" key="3">
    <source>
        <dbReference type="Proteomes" id="UP000070544"/>
    </source>
</evidence>
<evidence type="ECO:0000256" key="1">
    <source>
        <dbReference type="ARBA" id="ARBA00005254"/>
    </source>
</evidence>
<organism evidence="2 3">
    <name type="scientific">Gonapodya prolifera (strain JEL478)</name>
    <name type="common">Monoblepharis prolifera</name>
    <dbReference type="NCBI Taxonomy" id="1344416"/>
    <lineage>
        <taxon>Eukaryota</taxon>
        <taxon>Fungi</taxon>
        <taxon>Fungi incertae sedis</taxon>
        <taxon>Chytridiomycota</taxon>
        <taxon>Chytridiomycota incertae sedis</taxon>
        <taxon>Monoblepharidomycetes</taxon>
        <taxon>Monoblepharidales</taxon>
        <taxon>Gonapodyaceae</taxon>
        <taxon>Gonapodya</taxon>
    </lineage>
</organism>
<comment type="similarity">
    <text evidence="1">Belongs to the enoyl-CoA hydratase/isomerase family.</text>
</comment>
<dbReference type="Pfam" id="PF00378">
    <property type="entry name" value="ECH_1"/>
    <property type="match status" value="1"/>
</dbReference>
<protein>
    <submittedName>
        <fullName evidence="2">ClpP/crotonase</fullName>
    </submittedName>
</protein>
<dbReference type="SUPFAM" id="SSF52096">
    <property type="entry name" value="ClpP/crotonase"/>
    <property type="match status" value="1"/>
</dbReference>
<dbReference type="Proteomes" id="UP000070544">
    <property type="component" value="Unassembled WGS sequence"/>
</dbReference>
<dbReference type="PANTHER" id="PTHR42964">
    <property type="entry name" value="ENOYL-COA HYDRATASE"/>
    <property type="match status" value="1"/>
</dbReference>
<dbReference type="InterPro" id="IPR001753">
    <property type="entry name" value="Enoyl-CoA_hydra/iso"/>
</dbReference>
<dbReference type="AlphaFoldDB" id="A0A139ABD1"/>
<dbReference type="InterPro" id="IPR029045">
    <property type="entry name" value="ClpP/crotonase-like_dom_sf"/>
</dbReference>
<name>A0A139ABD1_GONPJ</name>
<sequence length="277" mass="29599">MRQQHQLQPFESYLESGLQLHTEEDGAVLWIVFNRPDKMNAVNWKLSTALQSICVAFPVLGFGPGPLWVVVFAGNGRNFSAGLDFTGSDKEVTDVPGPQGLTQATIACVHGPLTGLGLATALSCDVRIASPTFRCSIGANRLGLSGGDIGLSYLLRSLCGSSNANVLMMTHRWMDAGKALRTGLVSEVVEESEAEGEEKGVLREAGRVMARDMLQLTRPGLLYTKQLVLMTESNAILQAAIIAEDAVQMATAGEPEAQAYGAAFRGKITKGRPPPKL</sequence>
<gene>
    <name evidence="2" type="ORF">M427DRAFT_33415</name>
</gene>
<dbReference type="OrthoDB" id="410701at2759"/>
<dbReference type="PANTHER" id="PTHR42964:SF1">
    <property type="entry name" value="POLYKETIDE BIOSYNTHESIS ENOYL-COA HYDRATASE PKSH-RELATED"/>
    <property type="match status" value="1"/>
</dbReference>
<keyword evidence="3" id="KW-1185">Reference proteome</keyword>
<evidence type="ECO:0000313" key="2">
    <source>
        <dbReference type="EMBL" id="KXS13979.1"/>
    </source>
</evidence>